<dbReference type="InterPro" id="IPR013780">
    <property type="entry name" value="Glyco_hydro_b"/>
</dbReference>
<evidence type="ECO:0000256" key="2">
    <source>
        <dbReference type="ARBA" id="ARBA00005940"/>
    </source>
</evidence>
<dbReference type="InterPro" id="IPR003476">
    <property type="entry name" value="Glyco_hydro_42"/>
</dbReference>
<comment type="caution">
    <text evidence="10">The sequence shown here is derived from an EMBL/GenBank/DDBJ whole genome shotgun (WGS) entry which is preliminary data.</text>
</comment>
<dbReference type="Pfam" id="PF02449">
    <property type="entry name" value="Glyco_hydro_42"/>
    <property type="match status" value="1"/>
</dbReference>
<dbReference type="SUPFAM" id="SSF52317">
    <property type="entry name" value="Class I glutamine amidotransferase-like"/>
    <property type="match status" value="1"/>
</dbReference>
<dbReference type="Gene3D" id="3.40.50.880">
    <property type="match status" value="1"/>
</dbReference>
<evidence type="ECO:0000313" key="10">
    <source>
        <dbReference type="EMBL" id="GAA3282529.1"/>
    </source>
</evidence>
<dbReference type="InterPro" id="IPR013529">
    <property type="entry name" value="Glyco_hydro_42_N"/>
</dbReference>
<evidence type="ECO:0000256" key="6">
    <source>
        <dbReference type="PIRNR" id="PIRNR001084"/>
    </source>
</evidence>
<dbReference type="Gene3D" id="2.60.40.1180">
    <property type="entry name" value="Golgi alpha-mannosidase II"/>
    <property type="match status" value="1"/>
</dbReference>
<dbReference type="InterPro" id="IPR017853">
    <property type="entry name" value="GH"/>
</dbReference>
<sequence>MPGLAFGGDYNPEQWPQGTRLEDVELMGEAGVNLVSVGIFSWAMLEPREGEYDWGWLDETMDRLHAAGVGVALATATASPPPWLTHQHPEILPEAADGTVLHPGARQAYSVSSPLYREYALRMTRAIAARYADHPALKLWHIDNELGCHVPHDYSDDAAVAFRRWLEQTYGDVEELNRAWGTAFWSQRYSDFAEILPPRTAPMFVNPAQQLDFARFSSDELLAHCRAMAEVLREITPGVPLTTNLMATSSTKWMDYFRWAEQGGDILDVIATDHYTIAADDERHVELSFSADLTRGVAGGRPWMLMEHSTSAVNWQLHNRAKPPQEMLRNSLAHVARGADAVMFFQWRQSARGAEKHHSAMVPHAGTDTDVWRTTVRLGEILRRLEPVRGGRVAADVALVVDYEAWWAAELDSHPRNDFSYMDEVLRWYRALWRAGVAVDVVHPSADLRTYRAAVVPTLHLVRDEDAERIAAAAAAGTQVLITWFSGIVDAEDAVRLGGHPGAFRELLGVRTEELHPMQGEEVRALDDGSTASFWAEKTHLEGAEAVRRWAEGPLAGLPAITRRAVGDGAAWYAGTRPDADGLASLVARLLADAGVEPVVADAPAELEAVRRHGEDGTSHLFLLNHSEVEVRVRARGEELLSGRRIRRSLRVPAGDVAVVAER</sequence>
<dbReference type="Gene3D" id="3.20.20.80">
    <property type="entry name" value="Glycosidases"/>
    <property type="match status" value="1"/>
</dbReference>
<dbReference type="PANTHER" id="PTHR36447">
    <property type="entry name" value="BETA-GALACTOSIDASE GANA"/>
    <property type="match status" value="1"/>
</dbReference>
<keyword evidence="5 6" id="KW-0326">Glycosidase</keyword>
<dbReference type="InterPro" id="IPR013739">
    <property type="entry name" value="Beta_galactosidase_C"/>
</dbReference>
<dbReference type="EMBL" id="BAAAYG010000003">
    <property type="protein sequence ID" value="GAA3282529.1"/>
    <property type="molecule type" value="Genomic_DNA"/>
</dbReference>
<evidence type="ECO:0000259" key="8">
    <source>
        <dbReference type="Pfam" id="PF08532"/>
    </source>
</evidence>
<accession>A0ABP6RDS1</accession>
<dbReference type="PIRSF" id="PIRSF001084">
    <property type="entry name" value="B-galactosidase"/>
    <property type="match status" value="1"/>
</dbReference>
<evidence type="ECO:0000256" key="3">
    <source>
        <dbReference type="ARBA" id="ARBA00012756"/>
    </source>
</evidence>
<comment type="catalytic activity">
    <reaction evidence="1 6">
        <text>Hydrolysis of terminal non-reducing beta-D-galactose residues in beta-D-galactosides.</text>
        <dbReference type="EC" id="3.2.1.23"/>
    </reaction>
</comment>
<reference evidence="11" key="1">
    <citation type="journal article" date="2019" name="Int. J. Syst. Evol. Microbiol.">
        <title>The Global Catalogue of Microorganisms (GCM) 10K type strain sequencing project: providing services to taxonomists for standard genome sequencing and annotation.</title>
        <authorList>
            <consortium name="The Broad Institute Genomics Platform"/>
            <consortium name="The Broad Institute Genome Sequencing Center for Infectious Disease"/>
            <person name="Wu L."/>
            <person name="Ma J."/>
        </authorList>
    </citation>
    <scope>NUCLEOTIDE SEQUENCE [LARGE SCALE GENOMIC DNA]</scope>
    <source>
        <strain evidence="11">JCM 11483</strain>
    </source>
</reference>
<dbReference type="SUPFAM" id="SSF51445">
    <property type="entry name" value="(Trans)glycosidases"/>
    <property type="match status" value="1"/>
</dbReference>
<evidence type="ECO:0000259" key="9">
    <source>
        <dbReference type="Pfam" id="PF08533"/>
    </source>
</evidence>
<dbReference type="InterPro" id="IPR029062">
    <property type="entry name" value="Class_I_gatase-like"/>
</dbReference>
<gene>
    <name evidence="10" type="ORF">GCM10020260_09730</name>
</gene>
<name>A0ABP6RDS1_9MICC</name>
<feature type="domain" description="Beta-galactosidase trimerisation" evidence="8">
    <location>
        <begin position="395"/>
        <end position="596"/>
    </location>
</feature>
<feature type="domain" description="Glycoside hydrolase family 42 N-terminal" evidence="7">
    <location>
        <begin position="9"/>
        <end position="384"/>
    </location>
</feature>
<evidence type="ECO:0000256" key="5">
    <source>
        <dbReference type="ARBA" id="ARBA00023295"/>
    </source>
</evidence>
<keyword evidence="4 6" id="KW-0378">Hydrolase</keyword>
<evidence type="ECO:0000256" key="1">
    <source>
        <dbReference type="ARBA" id="ARBA00001412"/>
    </source>
</evidence>
<evidence type="ECO:0000259" key="7">
    <source>
        <dbReference type="Pfam" id="PF02449"/>
    </source>
</evidence>
<proteinExistence type="inferred from homology"/>
<keyword evidence="11" id="KW-1185">Reference proteome</keyword>
<dbReference type="InterPro" id="IPR013738">
    <property type="entry name" value="Beta_galactosidase_Trimer"/>
</dbReference>
<dbReference type="EC" id="3.2.1.23" evidence="3 6"/>
<evidence type="ECO:0000313" key="11">
    <source>
        <dbReference type="Proteomes" id="UP001501736"/>
    </source>
</evidence>
<protein>
    <recommendedName>
        <fullName evidence="3 6">Beta-galactosidase</fullName>
        <shortName evidence="6">Beta-gal</shortName>
        <ecNumber evidence="3 6">3.2.1.23</ecNumber>
    </recommendedName>
</protein>
<dbReference type="CDD" id="cd03143">
    <property type="entry name" value="A4_beta-galactosidase_middle_domain"/>
    <property type="match status" value="1"/>
</dbReference>
<dbReference type="PANTHER" id="PTHR36447:SF1">
    <property type="entry name" value="BETA-GALACTOSIDASE GANA"/>
    <property type="match status" value="1"/>
</dbReference>
<dbReference type="Proteomes" id="UP001501736">
    <property type="component" value="Unassembled WGS sequence"/>
</dbReference>
<dbReference type="Pfam" id="PF08532">
    <property type="entry name" value="Glyco_hydro_42M"/>
    <property type="match status" value="1"/>
</dbReference>
<evidence type="ECO:0000256" key="4">
    <source>
        <dbReference type="ARBA" id="ARBA00022801"/>
    </source>
</evidence>
<organism evidence="10 11">
    <name type="scientific">Nesterenkonia halobia</name>
    <dbReference type="NCBI Taxonomy" id="37922"/>
    <lineage>
        <taxon>Bacteria</taxon>
        <taxon>Bacillati</taxon>
        <taxon>Actinomycetota</taxon>
        <taxon>Actinomycetes</taxon>
        <taxon>Micrococcales</taxon>
        <taxon>Micrococcaceae</taxon>
        <taxon>Nesterenkonia</taxon>
    </lineage>
</organism>
<comment type="similarity">
    <text evidence="2 6">Belongs to the glycosyl hydrolase 42 family.</text>
</comment>
<feature type="domain" description="Beta-galactosidase C-terminal" evidence="9">
    <location>
        <begin position="607"/>
        <end position="660"/>
    </location>
</feature>
<dbReference type="Pfam" id="PF08533">
    <property type="entry name" value="Glyco_hydro_42C"/>
    <property type="match status" value="1"/>
</dbReference>